<dbReference type="InterPro" id="IPR051620">
    <property type="entry name" value="ORF904-like_C"/>
</dbReference>
<dbReference type="Pfam" id="PF08708">
    <property type="entry name" value="PriCT_1"/>
    <property type="match status" value="1"/>
</dbReference>
<evidence type="ECO:0008006" key="6">
    <source>
        <dbReference type="Google" id="ProtNLM"/>
    </source>
</evidence>
<evidence type="ECO:0000256" key="2">
    <source>
        <dbReference type="SAM" id="MobiDB-lite"/>
    </source>
</evidence>
<feature type="domain" description="DNA primase/polymerase bifunctional N-terminal" evidence="4">
    <location>
        <begin position="49"/>
        <end position="228"/>
    </location>
</feature>
<sequence length="354" mass="37374">MTVDPDDLLDADHGSVGDDQSLWDTGPALGNRGPHAVLEPLVATPIGAALGMASRGGLVFPVHTPDGAGGCSCRRACDRGAGKHPRTHRGLVDATTDANAIRHWWNRWPDANVGLRTGAISGLFVIDVDPEGYGPFDDLCERHGSSSGSLDTWLARTGREGAHLYLRHPGGDIRVKTSAGELAIGVDVRGDGGYVIVPPSRHASGTDYVWVPGCAPDQCSLTEAPTWLLPHVIQDPRMVRSSSNPSSGGSSSRRMLQRAIGEAIREGQRNIVLASLAGSMRRRGFGRNAITAALVAENAERCRPPLRPDEIEAIARSVARYGPAATDGSDGSPAPTVQVAGLDLPVRRRGSHRG</sequence>
<feature type="region of interest" description="Disordered" evidence="2">
    <location>
        <begin position="322"/>
        <end position="354"/>
    </location>
</feature>
<dbReference type="SMART" id="SM00943">
    <property type="entry name" value="Prim-Pol"/>
    <property type="match status" value="1"/>
</dbReference>
<dbReference type="EMBL" id="CADCWH010000206">
    <property type="protein sequence ID" value="CAA9556227.1"/>
    <property type="molecule type" value="Genomic_DNA"/>
</dbReference>
<evidence type="ECO:0000259" key="3">
    <source>
        <dbReference type="SMART" id="SM00942"/>
    </source>
</evidence>
<evidence type="ECO:0000256" key="1">
    <source>
        <dbReference type="ARBA" id="ARBA00022801"/>
    </source>
</evidence>
<dbReference type="PANTHER" id="PTHR35372">
    <property type="entry name" value="ATP BINDING PROTEIN-RELATED"/>
    <property type="match status" value="1"/>
</dbReference>
<keyword evidence="1" id="KW-0378">Hydrolase</keyword>
<dbReference type="SUPFAM" id="SSF56747">
    <property type="entry name" value="Prim-pol domain"/>
    <property type="match status" value="1"/>
</dbReference>
<feature type="region of interest" description="Disordered" evidence="2">
    <location>
        <begin position="1"/>
        <end position="28"/>
    </location>
</feature>
<evidence type="ECO:0000313" key="5">
    <source>
        <dbReference type="EMBL" id="CAA9556227.1"/>
    </source>
</evidence>
<feature type="domain" description="Primase C-terminal 1" evidence="3">
    <location>
        <begin position="258"/>
        <end position="324"/>
    </location>
</feature>
<dbReference type="PANTHER" id="PTHR35372:SF2">
    <property type="entry name" value="SF3 HELICASE DOMAIN-CONTAINING PROTEIN"/>
    <property type="match status" value="1"/>
</dbReference>
<protein>
    <recommendedName>
        <fullName evidence="6">DNA primase/polymerase bifunctional N-terminal domain-containing protein</fullName>
    </recommendedName>
</protein>
<reference evidence="5" key="1">
    <citation type="submission" date="2020-02" db="EMBL/GenBank/DDBJ databases">
        <authorList>
            <person name="Meier V. D."/>
        </authorList>
    </citation>
    <scope>NUCLEOTIDE SEQUENCE</scope>
    <source>
        <strain evidence="5">AVDCRST_MAG70</strain>
    </source>
</reference>
<dbReference type="Pfam" id="PF09250">
    <property type="entry name" value="Prim-Pol"/>
    <property type="match status" value="1"/>
</dbReference>
<proteinExistence type="predicted"/>
<dbReference type="SMART" id="SM00942">
    <property type="entry name" value="PriCT_1"/>
    <property type="match status" value="1"/>
</dbReference>
<organism evidence="5">
    <name type="scientific">uncultured Thermomicrobiales bacterium</name>
    <dbReference type="NCBI Taxonomy" id="1645740"/>
    <lineage>
        <taxon>Bacteria</taxon>
        <taxon>Pseudomonadati</taxon>
        <taxon>Thermomicrobiota</taxon>
        <taxon>Thermomicrobia</taxon>
        <taxon>Thermomicrobiales</taxon>
        <taxon>environmental samples</taxon>
    </lineage>
</organism>
<dbReference type="GO" id="GO:0016787">
    <property type="term" value="F:hydrolase activity"/>
    <property type="evidence" value="ECO:0007669"/>
    <property type="project" value="UniProtKB-KW"/>
</dbReference>
<dbReference type="InterPro" id="IPR015330">
    <property type="entry name" value="DNA_primase/pol_bifunc_N"/>
</dbReference>
<dbReference type="InterPro" id="IPR014820">
    <property type="entry name" value="PriCT_1"/>
</dbReference>
<evidence type="ECO:0000259" key="4">
    <source>
        <dbReference type="SMART" id="SM00943"/>
    </source>
</evidence>
<dbReference type="CDD" id="cd04859">
    <property type="entry name" value="Prim_Pol"/>
    <property type="match status" value="1"/>
</dbReference>
<gene>
    <name evidence="5" type="ORF">AVDCRST_MAG70-1307</name>
</gene>
<name>A0A6J4UQS2_9BACT</name>
<accession>A0A6J4UQS2</accession>
<dbReference type="AlphaFoldDB" id="A0A6J4UQS2"/>